<dbReference type="AlphaFoldDB" id="A0AA41YN55"/>
<proteinExistence type="predicted"/>
<protein>
    <submittedName>
        <fullName evidence="1">Type II toxin-antitoxin system RelE/ParE family toxin</fullName>
    </submittedName>
</protein>
<sequence length="121" mass="13918">MKKLPAVFYRTASAGEPVRDWLISEKLTDKDRRLIGRDIAKVEFGWPVGMPTCEPLGHGLFEIRTDLPNNRIARILFCISEESMVLLHGFIKKSTDGTKTPRRAIDLARERHEDMKGRNRK</sequence>
<dbReference type="Proteomes" id="UP001165679">
    <property type="component" value="Unassembled WGS sequence"/>
</dbReference>
<keyword evidence="2" id="KW-1185">Reference proteome</keyword>
<reference evidence="1" key="1">
    <citation type="submission" date="2022-09" db="EMBL/GenBank/DDBJ databases">
        <title>Rhodovastum sp. nov. RN2-1 isolated from soil in Seongnam, South Korea.</title>
        <authorList>
            <person name="Le N.T."/>
        </authorList>
    </citation>
    <scope>NUCLEOTIDE SEQUENCE</scope>
    <source>
        <strain evidence="1">RN2-1</strain>
    </source>
</reference>
<name>A0AA41YN55_9PROT</name>
<evidence type="ECO:0000313" key="1">
    <source>
        <dbReference type="EMBL" id="MCW3476574.1"/>
    </source>
</evidence>
<dbReference type="EMBL" id="JAPDNT010000021">
    <property type="protein sequence ID" value="MCW3476574.1"/>
    <property type="molecule type" value="Genomic_DNA"/>
</dbReference>
<gene>
    <name evidence="1" type="ORF">OL599_18580</name>
</gene>
<organism evidence="1 2">
    <name type="scientific">Limobrevibacterium gyesilva</name>
    <dbReference type="NCBI Taxonomy" id="2991712"/>
    <lineage>
        <taxon>Bacteria</taxon>
        <taxon>Pseudomonadati</taxon>
        <taxon>Pseudomonadota</taxon>
        <taxon>Alphaproteobacteria</taxon>
        <taxon>Acetobacterales</taxon>
        <taxon>Acetobacteraceae</taxon>
        <taxon>Limobrevibacterium</taxon>
    </lineage>
</organism>
<accession>A0AA41YN55</accession>
<reference evidence="1" key="2">
    <citation type="submission" date="2022-10" db="EMBL/GenBank/DDBJ databases">
        <authorList>
            <person name="Trinh H.N."/>
        </authorList>
    </citation>
    <scope>NUCLEOTIDE SEQUENCE</scope>
    <source>
        <strain evidence="1">RN2-1</strain>
    </source>
</reference>
<dbReference type="InterPro" id="IPR009241">
    <property type="entry name" value="HigB-like"/>
</dbReference>
<comment type="caution">
    <text evidence="1">The sequence shown here is derived from an EMBL/GenBank/DDBJ whole genome shotgun (WGS) entry which is preliminary data.</text>
</comment>
<evidence type="ECO:0000313" key="2">
    <source>
        <dbReference type="Proteomes" id="UP001165679"/>
    </source>
</evidence>
<dbReference type="Pfam" id="PF05973">
    <property type="entry name" value="Gp49"/>
    <property type="match status" value="1"/>
</dbReference>